<accession>A0ABY6YV73</accession>
<dbReference type="EMBL" id="CP113264">
    <property type="protein sequence ID" value="WAE75755.1"/>
    <property type="molecule type" value="Genomic_DNA"/>
</dbReference>
<dbReference type="Gene3D" id="3.40.710.10">
    <property type="entry name" value="DD-peptidase/beta-lactamase superfamily"/>
    <property type="match status" value="1"/>
</dbReference>
<protein>
    <submittedName>
        <fullName evidence="4">Serine hydrolase</fullName>
    </submittedName>
</protein>
<evidence type="ECO:0000313" key="4">
    <source>
        <dbReference type="EMBL" id="WAE75755.1"/>
    </source>
</evidence>
<gene>
    <name evidence="4" type="ORF">OUQ99_12055</name>
</gene>
<name>A0ABY6YV73_9ACTN</name>
<feature type="compositionally biased region" description="Polar residues" evidence="1">
    <location>
        <begin position="1"/>
        <end position="11"/>
    </location>
</feature>
<dbReference type="SUPFAM" id="SSF56601">
    <property type="entry name" value="beta-lactamase/transpeptidase-like"/>
    <property type="match status" value="1"/>
</dbReference>
<feature type="domain" description="Beta-lactamase-related" evidence="3">
    <location>
        <begin position="125"/>
        <end position="447"/>
    </location>
</feature>
<feature type="compositionally biased region" description="Low complexity" evidence="1">
    <location>
        <begin position="93"/>
        <end position="102"/>
    </location>
</feature>
<proteinExistence type="predicted"/>
<keyword evidence="2" id="KW-0812">Transmembrane</keyword>
<feature type="transmembrane region" description="Helical" evidence="2">
    <location>
        <begin position="482"/>
        <end position="500"/>
    </location>
</feature>
<keyword evidence="4" id="KW-0378">Hydrolase</keyword>
<feature type="region of interest" description="Disordered" evidence="1">
    <location>
        <begin position="590"/>
        <end position="612"/>
    </location>
</feature>
<feature type="transmembrane region" description="Helical" evidence="2">
    <location>
        <begin position="521"/>
        <end position="542"/>
    </location>
</feature>
<evidence type="ECO:0000256" key="1">
    <source>
        <dbReference type="SAM" id="MobiDB-lite"/>
    </source>
</evidence>
<dbReference type="GO" id="GO:0016787">
    <property type="term" value="F:hydrolase activity"/>
    <property type="evidence" value="ECO:0007669"/>
    <property type="project" value="UniProtKB-KW"/>
</dbReference>
<feature type="region of interest" description="Disordered" evidence="1">
    <location>
        <begin position="1"/>
        <end position="39"/>
    </location>
</feature>
<sequence length="612" mass="61970">MKDTGGTTANQDAGGRDPAAPAAPVGPHDRRPRRGRASRAGAVLALATAAALALGGPAAAAPVDGVPEGAVAAQNPVLGSGPAPGGSADGGPEDPTGGPDPAAEADDRDTGPGDDETGGVDAAELDAFIAAHLERVGLPGATVAVTRGDRVVHTGGYGHDGNGEPLRADSPMRIASLSKSMTALAVMQLVEDGAVGLDDPVRDHLPEFTTADPRSDLITVRRLLDQSSGMSDRGHPDVAGSPQPATLTEAVARLRDAELTSAPGERWQYHNPNYQVAARLVEVVTGEPFAEYLERHVFAPAGMADTWSSGPDVPAPGAPGGARPEPAPGHIRAFGANVPVAEPPAFGTGSGDVVSTAEDMASWLILQADGGRAPGGERLLSAAAVELTHTPSAPGGRYGLGWMRRGPADGASGTQVWHGGVVSTYSSYQVLVPGTGYGVVALFNSGITLTENDTWGLVEGVLDLTEGRTPAGAGSSLWKVDAAFGAATLTVAGLGVLGVRRSGAWAGRRAVLPRWRTALRLLPYALPPLLFPLVNPVITWVMGGREGTWLQRFYGIPAELAFVAATALVCLAVLAARAVKLVRTARGPAGAVGAADAPAPSGPADGAAGTGW</sequence>
<feature type="transmembrane region" description="Helical" evidence="2">
    <location>
        <begin position="40"/>
        <end position="60"/>
    </location>
</feature>
<dbReference type="Proteomes" id="UP001156498">
    <property type="component" value="Chromosome"/>
</dbReference>
<dbReference type="InterPro" id="IPR001466">
    <property type="entry name" value="Beta-lactam-related"/>
</dbReference>
<evidence type="ECO:0000313" key="5">
    <source>
        <dbReference type="Proteomes" id="UP001156498"/>
    </source>
</evidence>
<organism evidence="4 5">
    <name type="scientific">Streptomonospora nanhaiensis</name>
    <dbReference type="NCBI Taxonomy" id="1323731"/>
    <lineage>
        <taxon>Bacteria</taxon>
        <taxon>Bacillati</taxon>
        <taxon>Actinomycetota</taxon>
        <taxon>Actinomycetes</taxon>
        <taxon>Streptosporangiales</taxon>
        <taxon>Nocardiopsidaceae</taxon>
        <taxon>Streptomonospora</taxon>
    </lineage>
</organism>
<feature type="region of interest" description="Disordered" evidence="1">
    <location>
        <begin position="72"/>
        <end position="120"/>
    </location>
</feature>
<keyword evidence="5" id="KW-1185">Reference proteome</keyword>
<keyword evidence="2" id="KW-0472">Membrane</keyword>
<dbReference type="InterPro" id="IPR012338">
    <property type="entry name" value="Beta-lactam/transpept-like"/>
</dbReference>
<dbReference type="InterPro" id="IPR050789">
    <property type="entry name" value="Diverse_Enzym_Activities"/>
</dbReference>
<feature type="compositionally biased region" description="Acidic residues" evidence="1">
    <location>
        <begin position="103"/>
        <end position="118"/>
    </location>
</feature>
<feature type="compositionally biased region" description="Low complexity" evidence="1">
    <location>
        <begin position="12"/>
        <end position="26"/>
    </location>
</feature>
<feature type="transmembrane region" description="Helical" evidence="2">
    <location>
        <begin position="554"/>
        <end position="576"/>
    </location>
</feature>
<evidence type="ECO:0000256" key="2">
    <source>
        <dbReference type="SAM" id="Phobius"/>
    </source>
</evidence>
<dbReference type="PANTHER" id="PTHR43283">
    <property type="entry name" value="BETA-LACTAMASE-RELATED"/>
    <property type="match status" value="1"/>
</dbReference>
<reference evidence="4 5" key="1">
    <citation type="journal article" date="2013" name="Int. J. Syst. Evol. Microbiol.">
        <title>Description of Streptomonospora sediminis sp. nov. and Streptomonospora nanhaiensis sp. nov., and reclassification of Nocardiopsis arabia Hozzein &amp; Goodfellow 2008 as Streptomonospora arabica comb. nov. and emended description of the genus Streptomonospora.</title>
        <authorList>
            <person name="Zhang D.F."/>
            <person name="Pan H.Q."/>
            <person name="He J."/>
            <person name="Zhang X.M."/>
            <person name="Zhang Y.G."/>
            <person name="Klenk H.P."/>
            <person name="Hu J.C."/>
            <person name="Li W.J."/>
        </authorList>
    </citation>
    <scope>NUCLEOTIDE SEQUENCE [LARGE SCALE GENOMIC DNA]</scope>
    <source>
        <strain evidence="4 5">12A09</strain>
    </source>
</reference>
<keyword evidence="2" id="KW-1133">Transmembrane helix</keyword>
<evidence type="ECO:0000259" key="3">
    <source>
        <dbReference type="Pfam" id="PF00144"/>
    </source>
</evidence>
<dbReference type="RefSeq" id="WP_267949524.1">
    <property type="nucleotide sequence ID" value="NZ_CP113264.1"/>
</dbReference>
<dbReference type="Pfam" id="PF00144">
    <property type="entry name" value="Beta-lactamase"/>
    <property type="match status" value="1"/>
</dbReference>